<evidence type="ECO:0000256" key="2">
    <source>
        <dbReference type="SAM" id="MobiDB-lite"/>
    </source>
</evidence>
<gene>
    <name evidence="4" type="ORF">D9611_002995</name>
</gene>
<keyword evidence="1" id="KW-0175">Coiled coil</keyword>
<feature type="coiled-coil region" evidence="1">
    <location>
        <begin position="88"/>
        <end position="115"/>
    </location>
</feature>
<keyword evidence="3" id="KW-0732">Signal</keyword>
<dbReference type="OrthoDB" id="10307657at2759"/>
<sequence length="262" mass="27993">MKSSATFTSLLMIALAALVFASPIPYDYEDLESRSDMLSTEDELFSRSAKFAGKVFKEAFKNVGDTGIATVYDNLTKDPVPAPGQGSNQELRKALEEKMKEQKAQEAMRKAAEESGLANKWKPELDAAKVAANLNKSGGKSVITEEALKNNPDWSSKGPDPKALAEAAKAHSDVCSREMGGACSINRKPKSKTRKGGQVSRKSAPHSSTAKKYPLGHRKASATHRAKNAAPRHAAAHKKAASGHRGGPKRPAGGKHGVPNHK</sequence>
<dbReference type="EMBL" id="JAACJK010000057">
    <property type="protein sequence ID" value="KAF5337262.1"/>
    <property type="molecule type" value="Genomic_DNA"/>
</dbReference>
<evidence type="ECO:0000313" key="5">
    <source>
        <dbReference type="Proteomes" id="UP000541558"/>
    </source>
</evidence>
<comment type="caution">
    <text evidence="4">The sequence shown here is derived from an EMBL/GenBank/DDBJ whole genome shotgun (WGS) entry which is preliminary data.</text>
</comment>
<accession>A0A8H5C8P6</accession>
<evidence type="ECO:0000256" key="1">
    <source>
        <dbReference type="SAM" id="Coils"/>
    </source>
</evidence>
<evidence type="ECO:0000256" key="3">
    <source>
        <dbReference type="SAM" id="SignalP"/>
    </source>
</evidence>
<organism evidence="4 5">
    <name type="scientific">Ephemerocybe angulata</name>
    <dbReference type="NCBI Taxonomy" id="980116"/>
    <lineage>
        <taxon>Eukaryota</taxon>
        <taxon>Fungi</taxon>
        <taxon>Dikarya</taxon>
        <taxon>Basidiomycota</taxon>
        <taxon>Agaricomycotina</taxon>
        <taxon>Agaricomycetes</taxon>
        <taxon>Agaricomycetidae</taxon>
        <taxon>Agaricales</taxon>
        <taxon>Agaricineae</taxon>
        <taxon>Psathyrellaceae</taxon>
        <taxon>Ephemerocybe</taxon>
    </lineage>
</organism>
<evidence type="ECO:0000313" key="4">
    <source>
        <dbReference type="EMBL" id="KAF5337262.1"/>
    </source>
</evidence>
<reference evidence="4 5" key="1">
    <citation type="journal article" date="2020" name="ISME J.">
        <title>Uncovering the hidden diversity of litter-decomposition mechanisms in mushroom-forming fungi.</title>
        <authorList>
            <person name="Floudas D."/>
            <person name="Bentzer J."/>
            <person name="Ahren D."/>
            <person name="Johansson T."/>
            <person name="Persson P."/>
            <person name="Tunlid A."/>
        </authorList>
    </citation>
    <scope>NUCLEOTIDE SEQUENCE [LARGE SCALE GENOMIC DNA]</scope>
    <source>
        <strain evidence="4 5">CBS 175.51</strain>
    </source>
</reference>
<feature type="chain" id="PRO_5034980998" evidence="3">
    <location>
        <begin position="22"/>
        <end position="262"/>
    </location>
</feature>
<proteinExistence type="predicted"/>
<feature type="region of interest" description="Disordered" evidence="2">
    <location>
        <begin position="143"/>
        <end position="262"/>
    </location>
</feature>
<feature type="signal peptide" evidence="3">
    <location>
        <begin position="1"/>
        <end position="21"/>
    </location>
</feature>
<protein>
    <submittedName>
        <fullName evidence="4">Uncharacterized protein</fullName>
    </submittedName>
</protein>
<keyword evidence="5" id="KW-1185">Reference proteome</keyword>
<dbReference type="Proteomes" id="UP000541558">
    <property type="component" value="Unassembled WGS sequence"/>
</dbReference>
<name>A0A8H5C8P6_9AGAR</name>
<feature type="compositionally biased region" description="Basic residues" evidence="2">
    <location>
        <begin position="234"/>
        <end position="248"/>
    </location>
</feature>
<dbReference type="AlphaFoldDB" id="A0A8H5C8P6"/>
<feature type="compositionally biased region" description="Basic residues" evidence="2">
    <location>
        <begin position="214"/>
        <end position="227"/>
    </location>
</feature>